<dbReference type="PROSITE" id="PS51163">
    <property type="entry name" value="YRDC"/>
    <property type="match status" value="1"/>
</dbReference>
<dbReference type="Gene3D" id="3.90.870.10">
    <property type="entry name" value="DHBP synthase"/>
    <property type="match status" value="1"/>
</dbReference>
<evidence type="ECO:0000256" key="5">
    <source>
        <dbReference type="ARBA" id="ARBA00022679"/>
    </source>
</evidence>
<comment type="subcellular location">
    <subcellularLocation>
        <location evidence="1">Cytoplasm</location>
    </subcellularLocation>
</comment>
<dbReference type="OrthoDB" id="9814580at2"/>
<keyword evidence="14" id="KW-1185">Reference proteome</keyword>
<keyword evidence="6" id="KW-0819">tRNA processing</keyword>
<dbReference type="RefSeq" id="WP_147015105.1">
    <property type="nucleotide sequence ID" value="NZ_VORB01000009.1"/>
</dbReference>
<evidence type="ECO:0000313" key="14">
    <source>
        <dbReference type="Proteomes" id="UP000321168"/>
    </source>
</evidence>
<dbReference type="InterPro" id="IPR017945">
    <property type="entry name" value="DHBP_synth_RibB-like_a/b_dom"/>
</dbReference>
<keyword evidence="8" id="KW-0547">Nucleotide-binding</keyword>
<dbReference type="InterPro" id="IPR006070">
    <property type="entry name" value="Sua5-like_dom"/>
</dbReference>
<proteinExistence type="inferred from homology"/>
<dbReference type="GO" id="GO:0005524">
    <property type="term" value="F:ATP binding"/>
    <property type="evidence" value="ECO:0007669"/>
    <property type="project" value="UniProtKB-KW"/>
</dbReference>
<evidence type="ECO:0000259" key="12">
    <source>
        <dbReference type="PROSITE" id="PS51163"/>
    </source>
</evidence>
<evidence type="ECO:0000256" key="1">
    <source>
        <dbReference type="ARBA" id="ARBA00004496"/>
    </source>
</evidence>
<keyword evidence="9" id="KW-0067">ATP-binding</keyword>
<evidence type="ECO:0000256" key="6">
    <source>
        <dbReference type="ARBA" id="ARBA00022694"/>
    </source>
</evidence>
<dbReference type="SUPFAM" id="SSF55821">
    <property type="entry name" value="YrdC/RibB"/>
    <property type="match status" value="1"/>
</dbReference>
<evidence type="ECO:0000256" key="10">
    <source>
        <dbReference type="ARBA" id="ARBA00029774"/>
    </source>
</evidence>
<dbReference type="Proteomes" id="UP000321168">
    <property type="component" value="Unassembled WGS sequence"/>
</dbReference>
<accession>A0A5C6UUG8</accession>
<feature type="domain" description="YrdC-like" evidence="12">
    <location>
        <begin position="2"/>
        <end position="187"/>
    </location>
</feature>
<keyword evidence="5" id="KW-0808">Transferase</keyword>
<sequence>MNMDLKEAAKVVKDGGVILYPTETICGLGCDARNQKAIDRIFEIKNRPKSKSVLSLFSSEQMLLRHFKDIPDVAWELMELATTPTTVILDNPVGLAPGAVSEEGTAAVRWVKSGLVHELIEMVNVPLTSSSVNISGEPPALTVKKVPAYIKEQVDYVLYEREGEIGTGIPSSIIRIRASGELQIIRK</sequence>
<keyword evidence="4" id="KW-0963">Cytoplasm</keyword>
<evidence type="ECO:0000256" key="8">
    <source>
        <dbReference type="ARBA" id="ARBA00022741"/>
    </source>
</evidence>
<comment type="similarity">
    <text evidence="2">Belongs to the SUA5 family.</text>
</comment>
<dbReference type="PANTHER" id="PTHR17490">
    <property type="entry name" value="SUA5"/>
    <property type="match status" value="1"/>
</dbReference>
<evidence type="ECO:0000313" key="13">
    <source>
        <dbReference type="EMBL" id="TXC76967.1"/>
    </source>
</evidence>
<evidence type="ECO:0000256" key="7">
    <source>
        <dbReference type="ARBA" id="ARBA00022695"/>
    </source>
</evidence>
<reference evidence="13 14" key="1">
    <citation type="submission" date="2019-08" db="EMBL/GenBank/DDBJ databases">
        <title>Genome of Luteibaculum oceani JCM 18817.</title>
        <authorList>
            <person name="Bowman J.P."/>
        </authorList>
    </citation>
    <scope>NUCLEOTIDE SEQUENCE [LARGE SCALE GENOMIC DNA]</scope>
    <source>
        <strain evidence="13 14">JCM 18817</strain>
    </source>
</reference>
<dbReference type="EC" id="2.7.7.87" evidence="3"/>
<dbReference type="GO" id="GO:0005737">
    <property type="term" value="C:cytoplasm"/>
    <property type="evidence" value="ECO:0007669"/>
    <property type="project" value="UniProtKB-SubCell"/>
</dbReference>
<dbReference type="GO" id="GO:0003725">
    <property type="term" value="F:double-stranded RNA binding"/>
    <property type="evidence" value="ECO:0007669"/>
    <property type="project" value="InterPro"/>
</dbReference>
<evidence type="ECO:0000256" key="11">
    <source>
        <dbReference type="ARBA" id="ARBA00048366"/>
    </source>
</evidence>
<evidence type="ECO:0000256" key="9">
    <source>
        <dbReference type="ARBA" id="ARBA00022840"/>
    </source>
</evidence>
<dbReference type="InterPro" id="IPR050156">
    <property type="entry name" value="TC-AMP_synthase_SUA5"/>
</dbReference>
<protein>
    <recommendedName>
        <fullName evidence="10">L-threonylcarbamoyladenylate synthase</fullName>
        <ecNumber evidence="3">2.7.7.87</ecNumber>
    </recommendedName>
    <alternativeName>
        <fullName evidence="10">L-threonylcarbamoyladenylate synthase</fullName>
    </alternativeName>
</protein>
<dbReference type="GO" id="GO:0000049">
    <property type="term" value="F:tRNA binding"/>
    <property type="evidence" value="ECO:0007669"/>
    <property type="project" value="TreeGrafter"/>
</dbReference>
<gene>
    <name evidence="13" type="ORF">FRX97_10155</name>
</gene>
<evidence type="ECO:0000256" key="3">
    <source>
        <dbReference type="ARBA" id="ARBA00012584"/>
    </source>
</evidence>
<name>A0A5C6UUG8_9FLAO</name>
<dbReference type="GO" id="GO:0008033">
    <property type="term" value="P:tRNA processing"/>
    <property type="evidence" value="ECO:0007669"/>
    <property type="project" value="UniProtKB-KW"/>
</dbReference>
<dbReference type="EMBL" id="VORB01000009">
    <property type="protein sequence ID" value="TXC76967.1"/>
    <property type="molecule type" value="Genomic_DNA"/>
</dbReference>
<dbReference type="AlphaFoldDB" id="A0A5C6UUG8"/>
<organism evidence="13 14">
    <name type="scientific">Luteibaculum oceani</name>
    <dbReference type="NCBI Taxonomy" id="1294296"/>
    <lineage>
        <taxon>Bacteria</taxon>
        <taxon>Pseudomonadati</taxon>
        <taxon>Bacteroidota</taxon>
        <taxon>Flavobacteriia</taxon>
        <taxon>Flavobacteriales</taxon>
        <taxon>Luteibaculaceae</taxon>
        <taxon>Luteibaculum</taxon>
    </lineage>
</organism>
<dbReference type="Pfam" id="PF01300">
    <property type="entry name" value="Sua5_yciO_yrdC"/>
    <property type="match status" value="1"/>
</dbReference>
<dbReference type="GO" id="GO:0006450">
    <property type="term" value="P:regulation of translational fidelity"/>
    <property type="evidence" value="ECO:0007669"/>
    <property type="project" value="TreeGrafter"/>
</dbReference>
<comment type="catalytic activity">
    <reaction evidence="11">
        <text>L-threonine + hydrogencarbonate + ATP = L-threonylcarbamoyladenylate + diphosphate + H2O</text>
        <dbReference type="Rhea" id="RHEA:36407"/>
        <dbReference type="ChEBI" id="CHEBI:15377"/>
        <dbReference type="ChEBI" id="CHEBI:17544"/>
        <dbReference type="ChEBI" id="CHEBI:30616"/>
        <dbReference type="ChEBI" id="CHEBI:33019"/>
        <dbReference type="ChEBI" id="CHEBI:57926"/>
        <dbReference type="ChEBI" id="CHEBI:73682"/>
        <dbReference type="EC" id="2.7.7.87"/>
    </reaction>
</comment>
<dbReference type="PANTHER" id="PTHR17490:SF16">
    <property type="entry name" value="THREONYLCARBAMOYL-AMP SYNTHASE"/>
    <property type="match status" value="1"/>
</dbReference>
<keyword evidence="7" id="KW-0548">Nucleotidyltransferase</keyword>
<evidence type="ECO:0000256" key="4">
    <source>
        <dbReference type="ARBA" id="ARBA00022490"/>
    </source>
</evidence>
<dbReference type="GO" id="GO:0061710">
    <property type="term" value="F:L-threonylcarbamoyladenylate synthase"/>
    <property type="evidence" value="ECO:0007669"/>
    <property type="project" value="UniProtKB-EC"/>
</dbReference>
<evidence type="ECO:0000256" key="2">
    <source>
        <dbReference type="ARBA" id="ARBA00007663"/>
    </source>
</evidence>
<comment type="caution">
    <text evidence="13">The sequence shown here is derived from an EMBL/GenBank/DDBJ whole genome shotgun (WGS) entry which is preliminary data.</text>
</comment>